<dbReference type="PANTHER" id="PTHR17550">
    <property type="entry name" value="E3 UBIQUITIN-PROTEIN LIGASE TTC3"/>
    <property type="match status" value="1"/>
</dbReference>
<feature type="region of interest" description="Disordered" evidence="6">
    <location>
        <begin position="544"/>
        <end position="566"/>
    </location>
</feature>
<dbReference type="InterPro" id="IPR056872">
    <property type="entry name" value="TTC3/DZIP3-like_helical"/>
</dbReference>
<evidence type="ECO:0000313" key="10">
    <source>
        <dbReference type="Proteomes" id="UP000265120"/>
    </source>
</evidence>
<dbReference type="InterPro" id="IPR043866">
    <property type="entry name" value="TTC3/DZIP3_dom"/>
</dbReference>
<dbReference type="GO" id="GO:0005737">
    <property type="term" value="C:cytoplasm"/>
    <property type="evidence" value="ECO:0007669"/>
    <property type="project" value="UniProtKB-ARBA"/>
</dbReference>
<keyword evidence="1" id="KW-0479">Metal-binding</keyword>
<feature type="repeat" description="TPR" evidence="5">
    <location>
        <begin position="120"/>
        <end position="153"/>
    </location>
</feature>
<dbReference type="InParanoid" id="A0A3P8WGC8"/>
<dbReference type="OMA" id="EYHITCW"/>
<keyword evidence="2 4" id="KW-0863">Zinc-finger</keyword>
<dbReference type="InterPro" id="IPR011990">
    <property type="entry name" value="TPR-like_helical_dom_sf"/>
</dbReference>
<reference evidence="9" key="3">
    <citation type="submission" date="2025-09" db="UniProtKB">
        <authorList>
            <consortium name="Ensembl"/>
        </authorList>
    </citation>
    <scope>IDENTIFICATION</scope>
</reference>
<dbReference type="Pfam" id="PF19179">
    <property type="entry name" value="TTC3_DZIP3_dom"/>
    <property type="match status" value="1"/>
</dbReference>
<evidence type="ECO:0000256" key="7">
    <source>
        <dbReference type="SAM" id="Phobius"/>
    </source>
</evidence>
<feature type="compositionally biased region" description="Polar residues" evidence="6">
    <location>
        <begin position="552"/>
        <end position="566"/>
    </location>
</feature>
<keyword evidence="7" id="KW-0472">Membrane</keyword>
<keyword evidence="5" id="KW-0802">TPR repeat</keyword>
<dbReference type="Ensembl" id="ENSCSET00000025829.1">
    <property type="protein sequence ID" value="ENSCSEP00000025492.1"/>
    <property type="gene ID" value="ENSCSEG00000016259.1"/>
</dbReference>
<dbReference type="UniPathway" id="UPA00143"/>
<evidence type="ECO:0000256" key="1">
    <source>
        <dbReference type="ARBA" id="ARBA00022723"/>
    </source>
</evidence>
<dbReference type="InterPro" id="IPR056871">
    <property type="entry name" value="WH_TTC3"/>
</dbReference>
<evidence type="ECO:0000313" key="9">
    <source>
        <dbReference type="Ensembl" id="ENSCSEP00000025492.1"/>
    </source>
</evidence>
<evidence type="ECO:0000256" key="5">
    <source>
        <dbReference type="PROSITE-ProRule" id="PRU00339"/>
    </source>
</evidence>
<reference evidence="9" key="2">
    <citation type="submission" date="2025-08" db="UniProtKB">
        <authorList>
            <consortium name="Ensembl"/>
        </authorList>
    </citation>
    <scope>IDENTIFICATION</scope>
</reference>
<dbReference type="GO" id="GO:0016567">
    <property type="term" value="P:protein ubiquitination"/>
    <property type="evidence" value="ECO:0007669"/>
    <property type="project" value="UniProtKB-UniPathway"/>
</dbReference>
<dbReference type="Pfam" id="PF24525">
    <property type="entry name" value="TTC3"/>
    <property type="match status" value="1"/>
</dbReference>
<dbReference type="GO" id="GO:0008270">
    <property type="term" value="F:zinc ion binding"/>
    <property type="evidence" value="ECO:0007669"/>
    <property type="project" value="UniProtKB-KW"/>
</dbReference>
<dbReference type="PROSITE" id="PS50089">
    <property type="entry name" value="ZF_RING_2"/>
    <property type="match status" value="1"/>
</dbReference>
<sequence length="1231" mass="141374">MAIPSETKKVAGQKMKMFTFWLPILLHQDESNPVVTWAVDIGVIDEDNDNLCLKNIRRIEILEEIFKTVEAGIVSLYCKVYLCIGNINCSLSLFQTLGFLLLKNLFSFFFFFFWFHIQKSEELKKMGNLKFKNNQYEDAVKFYSRAIKYYPENHITYGNRALLLVFLKHFPSPSLLGGVAGHYRYCEALLFLGEVKKAIEANDLAQKLCRNDHAGLKDLEQQKLKIIGMLEEHMGNLLKFNSITSIVFKTPGNRASFCKELKSVVEDAYTALTNLCSRNAEQAFSKALAILETNTPKVVLQLTAFESLVVIPVLLLLHLCLPCELQELSEAKKVIEKIKSSEERTFQCLVYYAFGKVYLKENRFAVALEQLSDSLQMLKNQIFPGKLTWPLSKEIVKETQQDYLKERLESFIELCRFPPVPDAVCRFEKCNTSSKVEIYLTDPDFKGYIRISCCQRCSVEYHVTCWKTLRTLTFFEKNDKDFLHETCLTPDCVGRICSVQIISPTGLLKCEKTIQPNDLGHWFFLFVCFSLKALKSKAEHKLKRKQMKPSVQEDQTTNDESLQQTQEGASQIQHKSWLRYRDPVLLQISQTMDLLMETKSLQVSVLVESLKPWLELDSSRGNQVADRMLNWQNESLETFSQAVELLLERKNRVWARVLIHLLSNSEDLNPKVSKWACQLNDTGLDAARNFIERYAAQLEELDLSLLLNFGPLQDMFIMNLKVNSDIFSTIGVTVTDYLQQASLHHMRLFIWTLEEHRDNYVACHTILDEYFDMDGHCSVLKKSDENQNNSPLKTKSKNRKKKQKSSDTKVRVYFDKYNVFVHRSLLHPVDPFSVPSHLQDQVADFEQQYNGTCYQSFSKRFLDNHPDKTKEGLYDFFAQILEEHGPLAAEDPLLVGELQYFPTEAQQKIMKAGGLESFLLESLRFIKMGSCVGLAKQAVILQQAGPGLGLDDLDVILDHEPISHPSYTQTEIHPILPNPYISEDASGFDLNLNKNAFYYFTKWNNGDSHQQFPYSSFKDQSELCVLGTDSAPGVLETDSSDEAAGEGMLRKHAAVQVEVLCVINKELMDLQQRLEEDVKKDQKEKKTNQDLLKALKLEVDQVLEQQRRLGGARALLIFIFEFSAAERMSLEEEINRCKRQCASAARRSNTAQVHFPANHFLCGFMCMQLNVEDPCIICHEDMSPEDVCVLECRHSFHDKFLFYQSTCPTCRDHTLLPDDFPQLPGRRRPAP</sequence>
<dbReference type="Proteomes" id="UP000265120">
    <property type="component" value="Chromosome 19"/>
</dbReference>
<reference evidence="9 10" key="1">
    <citation type="journal article" date="2014" name="Nat. Genet.">
        <title>Whole-genome sequence of a flatfish provides insights into ZW sex chromosome evolution and adaptation to a benthic lifestyle.</title>
        <authorList>
            <person name="Chen S."/>
            <person name="Zhang G."/>
            <person name="Shao C."/>
            <person name="Huang Q."/>
            <person name="Liu G."/>
            <person name="Zhang P."/>
            <person name="Song W."/>
            <person name="An N."/>
            <person name="Chalopin D."/>
            <person name="Volff J.N."/>
            <person name="Hong Y."/>
            <person name="Li Q."/>
            <person name="Sha Z."/>
            <person name="Zhou H."/>
            <person name="Xie M."/>
            <person name="Yu Q."/>
            <person name="Liu Y."/>
            <person name="Xiang H."/>
            <person name="Wang N."/>
            <person name="Wu K."/>
            <person name="Yang C."/>
            <person name="Zhou Q."/>
            <person name="Liao X."/>
            <person name="Yang L."/>
            <person name="Hu Q."/>
            <person name="Zhang J."/>
            <person name="Meng L."/>
            <person name="Jin L."/>
            <person name="Tian Y."/>
            <person name="Lian J."/>
            <person name="Yang J."/>
            <person name="Miao G."/>
            <person name="Liu S."/>
            <person name="Liang Z."/>
            <person name="Yan F."/>
            <person name="Li Y."/>
            <person name="Sun B."/>
            <person name="Zhang H."/>
            <person name="Zhang J."/>
            <person name="Zhu Y."/>
            <person name="Du M."/>
            <person name="Zhao Y."/>
            <person name="Schartl M."/>
            <person name="Tang Q."/>
            <person name="Wang J."/>
        </authorList>
    </citation>
    <scope>NUCLEOTIDE SEQUENCE</scope>
</reference>
<dbReference type="InterPro" id="IPR019734">
    <property type="entry name" value="TPR_rpt"/>
</dbReference>
<dbReference type="SUPFAM" id="SSF48452">
    <property type="entry name" value="TPR-like"/>
    <property type="match status" value="1"/>
</dbReference>
<dbReference type="Gene3D" id="3.30.40.10">
    <property type="entry name" value="Zinc/RING finger domain, C3HC4 (zinc finger)"/>
    <property type="match status" value="1"/>
</dbReference>
<proteinExistence type="predicted"/>
<dbReference type="GeneTree" id="ENSGT00940000154465"/>
<feature type="compositionally biased region" description="Basic residues" evidence="6">
    <location>
        <begin position="794"/>
        <end position="803"/>
    </location>
</feature>
<dbReference type="AlphaFoldDB" id="A0A3P8WGC8"/>
<feature type="region of interest" description="Disordered" evidence="6">
    <location>
        <begin position="782"/>
        <end position="807"/>
    </location>
</feature>
<dbReference type="InterPro" id="IPR013083">
    <property type="entry name" value="Znf_RING/FYVE/PHD"/>
</dbReference>
<dbReference type="PROSITE" id="PS50005">
    <property type="entry name" value="TPR"/>
    <property type="match status" value="1"/>
</dbReference>
<feature type="domain" description="RING-type" evidence="8">
    <location>
        <begin position="1175"/>
        <end position="1211"/>
    </location>
</feature>
<organism evidence="9 10">
    <name type="scientific">Cynoglossus semilaevis</name>
    <name type="common">Tongue sole</name>
    <dbReference type="NCBI Taxonomy" id="244447"/>
    <lineage>
        <taxon>Eukaryota</taxon>
        <taxon>Metazoa</taxon>
        <taxon>Chordata</taxon>
        <taxon>Craniata</taxon>
        <taxon>Vertebrata</taxon>
        <taxon>Euteleostomi</taxon>
        <taxon>Actinopterygii</taxon>
        <taxon>Neopterygii</taxon>
        <taxon>Teleostei</taxon>
        <taxon>Neoteleostei</taxon>
        <taxon>Acanthomorphata</taxon>
        <taxon>Carangaria</taxon>
        <taxon>Pleuronectiformes</taxon>
        <taxon>Pleuronectoidei</taxon>
        <taxon>Cynoglossidae</taxon>
        <taxon>Cynoglossinae</taxon>
        <taxon>Cynoglossus</taxon>
    </lineage>
</organism>
<keyword evidence="10" id="KW-1185">Reference proteome</keyword>
<accession>A0A3P8WGC8</accession>
<evidence type="ECO:0000256" key="3">
    <source>
        <dbReference type="ARBA" id="ARBA00022833"/>
    </source>
</evidence>
<keyword evidence="3" id="KW-0862">Zinc</keyword>
<dbReference type="Pfam" id="PF24812">
    <property type="entry name" value="WHD_TTC3"/>
    <property type="match status" value="1"/>
</dbReference>
<keyword evidence="7" id="KW-1133">Transmembrane helix</keyword>
<dbReference type="InterPro" id="IPR001841">
    <property type="entry name" value="Znf_RING"/>
</dbReference>
<feature type="transmembrane region" description="Helical" evidence="7">
    <location>
        <begin position="93"/>
        <end position="115"/>
    </location>
</feature>
<dbReference type="Gene3D" id="1.25.40.10">
    <property type="entry name" value="Tetratricopeptide repeat domain"/>
    <property type="match status" value="1"/>
</dbReference>
<dbReference type="SUPFAM" id="SSF57850">
    <property type="entry name" value="RING/U-box"/>
    <property type="match status" value="1"/>
</dbReference>
<evidence type="ECO:0000259" key="8">
    <source>
        <dbReference type="PROSITE" id="PS50089"/>
    </source>
</evidence>
<keyword evidence="7" id="KW-0812">Transmembrane</keyword>
<dbReference type="PANTHER" id="PTHR17550:SF8">
    <property type="entry name" value="RING-TYPE E3 UBIQUITIN TRANSFERASE"/>
    <property type="match status" value="1"/>
</dbReference>
<protein>
    <submittedName>
        <fullName evidence="9">Tetratricopeptide repeat domain 3</fullName>
    </submittedName>
</protein>
<evidence type="ECO:0000256" key="4">
    <source>
        <dbReference type="PROSITE-ProRule" id="PRU00175"/>
    </source>
</evidence>
<evidence type="ECO:0000256" key="6">
    <source>
        <dbReference type="SAM" id="MobiDB-lite"/>
    </source>
</evidence>
<name>A0A3P8WGC8_CYNSE</name>
<dbReference type="SMART" id="SM00028">
    <property type="entry name" value="TPR"/>
    <property type="match status" value="2"/>
</dbReference>
<dbReference type="STRING" id="244447.ENSCSEP00000025492"/>
<evidence type="ECO:0000256" key="2">
    <source>
        <dbReference type="ARBA" id="ARBA00022771"/>
    </source>
</evidence>